<evidence type="ECO:0000256" key="2">
    <source>
        <dbReference type="ARBA" id="ARBA00023002"/>
    </source>
</evidence>
<gene>
    <name evidence="3" type="ORF">PR048_033154</name>
</gene>
<dbReference type="Pfam" id="PF00106">
    <property type="entry name" value="adh_short"/>
    <property type="match status" value="1"/>
</dbReference>
<dbReference type="InterPro" id="IPR036291">
    <property type="entry name" value="NAD(P)-bd_dom_sf"/>
</dbReference>
<comment type="caution">
    <text evidence="3">The sequence shown here is derived from an EMBL/GenBank/DDBJ whole genome shotgun (WGS) entry which is preliminary data.</text>
</comment>
<dbReference type="PANTHER" id="PTHR43115:SF4">
    <property type="entry name" value="DEHYDROGENASE_REDUCTASE SDR FAMILY MEMBER 11"/>
    <property type="match status" value="1"/>
</dbReference>
<comment type="similarity">
    <text evidence="1">Belongs to the short-chain dehydrogenases/reductases (SDR) family.</text>
</comment>
<evidence type="ECO:0000313" key="4">
    <source>
        <dbReference type="Proteomes" id="UP001159363"/>
    </source>
</evidence>
<reference evidence="3 4" key="1">
    <citation type="submission" date="2023-02" db="EMBL/GenBank/DDBJ databases">
        <title>LHISI_Scaffold_Assembly.</title>
        <authorList>
            <person name="Stuart O.P."/>
            <person name="Cleave R."/>
            <person name="Magrath M.J.L."/>
            <person name="Mikheyev A.S."/>
        </authorList>
    </citation>
    <scope>NUCLEOTIDE SEQUENCE [LARGE SCALE GENOMIC DNA]</scope>
    <source>
        <strain evidence="3">Daus_M_001</strain>
        <tissue evidence="3">Leg muscle</tissue>
    </source>
</reference>
<protein>
    <submittedName>
        <fullName evidence="3">Uncharacterized protein</fullName>
    </submittedName>
</protein>
<keyword evidence="4" id="KW-1185">Reference proteome</keyword>
<evidence type="ECO:0000313" key="3">
    <source>
        <dbReference type="EMBL" id="KAJ8865634.1"/>
    </source>
</evidence>
<dbReference type="EMBL" id="JARBHB010000017">
    <property type="protein sequence ID" value="KAJ8865634.1"/>
    <property type="molecule type" value="Genomic_DNA"/>
</dbReference>
<name>A0ABQ9G3P4_9NEOP</name>
<accession>A0ABQ9G3P4</accession>
<dbReference type="SUPFAM" id="SSF51735">
    <property type="entry name" value="NAD(P)-binding Rossmann-fold domains"/>
    <property type="match status" value="1"/>
</dbReference>
<dbReference type="Gene3D" id="3.40.50.720">
    <property type="entry name" value="NAD(P)-binding Rossmann-like Domain"/>
    <property type="match status" value="1"/>
</dbReference>
<dbReference type="Proteomes" id="UP001159363">
    <property type="component" value="Chromosome 16"/>
</dbReference>
<keyword evidence="2" id="KW-0560">Oxidoreductase</keyword>
<proteinExistence type="inferred from homology"/>
<sequence length="122" mass="13300">MAVEQQMALDSFQDRVAVVTGASSGIGKAIAIQLVKKGMHVVGIARRLEIMEVPMLELQSPFTIQFHIIIQHLASHHSLLDTSRIFDSLTSATVTNATLPHNIISPIAKCLLCVINLNFRVG</sequence>
<evidence type="ECO:0000256" key="1">
    <source>
        <dbReference type="ARBA" id="ARBA00006484"/>
    </source>
</evidence>
<organism evidence="3 4">
    <name type="scientific">Dryococelus australis</name>
    <dbReference type="NCBI Taxonomy" id="614101"/>
    <lineage>
        <taxon>Eukaryota</taxon>
        <taxon>Metazoa</taxon>
        <taxon>Ecdysozoa</taxon>
        <taxon>Arthropoda</taxon>
        <taxon>Hexapoda</taxon>
        <taxon>Insecta</taxon>
        <taxon>Pterygota</taxon>
        <taxon>Neoptera</taxon>
        <taxon>Polyneoptera</taxon>
        <taxon>Phasmatodea</taxon>
        <taxon>Verophasmatodea</taxon>
        <taxon>Anareolatae</taxon>
        <taxon>Phasmatidae</taxon>
        <taxon>Eurycanthinae</taxon>
        <taxon>Dryococelus</taxon>
    </lineage>
</organism>
<dbReference type="PANTHER" id="PTHR43115">
    <property type="entry name" value="DEHYDROGENASE/REDUCTASE SDR FAMILY MEMBER 11"/>
    <property type="match status" value="1"/>
</dbReference>
<dbReference type="InterPro" id="IPR002347">
    <property type="entry name" value="SDR_fam"/>
</dbReference>